<proteinExistence type="predicted"/>
<dbReference type="EMBL" id="BK016155">
    <property type="protein sequence ID" value="DAF98772.1"/>
    <property type="molecule type" value="Genomic_DNA"/>
</dbReference>
<protein>
    <submittedName>
        <fullName evidence="2">Thiol:disulfide interchange protein (DsbC) fold, Reductase, OXIDOREDUCTASE.2A</fullName>
    </submittedName>
</protein>
<accession>A0A8S5UWF4</accession>
<evidence type="ECO:0000313" key="2">
    <source>
        <dbReference type="EMBL" id="DAF98772.1"/>
    </source>
</evidence>
<keyword evidence="1" id="KW-0472">Membrane</keyword>
<sequence>MHDNLDIKAKDSLCDYHVYHHLCGVILMVFSNLTIKNYYNIHICILLFVLLIIFYVIYLN</sequence>
<organism evidence="2">
    <name type="scientific">Podoviridae sp. ctLPy3</name>
    <dbReference type="NCBI Taxonomy" id="2825244"/>
    <lineage>
        <taxon>Viruses</taxon>
        <taxon>Duplodnaviria</taxon>
        <taxon>Heunggongvirae</taxon>
        <taxon>Uroviricota</taxon>
        <taxon>Caudoviricetes</taxon>
    </lineage>
</organism>
<feature type="transmembrane region" description="Helical" evidence="1">
    <location>
        <begin position="38"/>
        <end position="58"/>
    </location>
</feature>
<keyword evidence="1" id="KW-1133">Transmembrane helix</keyword>
<keyword evidence="1" id="KW-0812">Transmembrane</keyword>
<evidence type="ECO:0000256" key="1">
    <source>
        <dbReference type="SAM" id="Phobius"/>
    </source>
</evidence>
<name>A0A8S5UWF4_9CAUD</name>
<reference evidence="2" key="1">
    <citation type="journal article" date="2021" name="Proc. Natl. Acad. Sci. U.S.A.">
        <title>A Catalog of Tens of Thousands of Viruses from Human Metagenomes Reveals Hidden Associations with Chronic Diseases.</title>
        <authorList>
            <person name="Tisza M.J."/>
            <person name="Buck C.B."/>
        </authorList>
    </citation>
    <scope>NUCLEOTIDE SEQUENCE</scope>
    <source>
        <strain evidence="2">CtLPy3</strain>
    </source>
</reference>